<dbReference type="GO" id="GO:0043190">
    <property type="term" value="C:ATP-binding cassette (ABC) transporter complex"/>
    <property type="evidence" value="ECO:0007669"/>
    <property type="project" value="TreeGrafter"/>
</dbReference>
<feature type="domain" description="ABC transmembrane type-1" evidence="8">
    <location>
        <begin position="449"/>
        <end position="629"/>
    </location>
</feature>
<dbReference type="OrthoDB" id="9815258at2"/>
<feature type="transmembrane region" description="Helical" evidence="7">
    <location>
        <begin position="301"/>
        <end position="319"/>
    </location>
</feature>
<dbReference type="PANTHER" id="PTHR47737:SF1">
    <property type="entry name" value="GLYCINE BETAINE_PROLINE BETAINE TRANSPORT SYSTEM PERMEASE PROTEIN PROW"/>
    <property type="match status" value="1"/>
</dbReference>
<evidence type="ECO:0000256" key="1">
    <source>
        <dbReference type="ARBA" id="ARBA00004141"/>
    </source>
</evidence>
<accession>D3Q4P8</accession>
<keyword evidence="2 7" id="KW-0813">Transport</keyword>
<dbReference type="InterPro" id="IPR035906">
    <property type="entry name" value="MetI-like_sf"/>
</dbReference>
<evidence type="ECO:0000313" key="10">
    <source>
        <dbReference type="Proteomes" id="UP000000844"/>
    </source>
</evidence>
<feature type="transmembrane region" description="Helical" evidence="7">
    <location>
        <begin position="335"/>
        <end position="355"/>
    </location>
</feature>
<name>D3Q4P8_STANL</name>
<dbReference type="eggNOG" id="COG4176">
    <property type="taxonomic scope" value="Bacteria"/>
</dbReference>
<feature type="transmembrane region" description="Helical" evidence="7">
    <location>
        <begin position="74"/>
        <end position="97"/>
    </location>
</feature>
<dbReference type="FunFam" id="1.10.3720.10:FF:000001">
    <property type="entry name" value="Glycine betaine ABC transporter, permease"/>
    <property type="match status" value="2"/>
</dbReference>
<evidence type="ECO:0000256" key="7">
    <source>
        <dbReference type="RuleBase" id="RU363032"/>
    </source>
</evidence>
<evidence type="ECO:0000256" key="3">
    <source>
        <dbReference type="ARBA" id="ARBA00022475"/>
    </source>
</evidence>
<evidence type="ECO:0000256" key="4">
    <source>
        <dbReference type="ARBA" id="ARBA00022692"/>
    </source>
</evidence>
<evidence type="ECO:0000313" key="9">
    <source>
        <dbReference type="EMBL" id="ADD42078.1"/>
    </source>
</evidence>
<feature type="transmembrane region" description="Helical" evidence="7">
    <location>
        <begin position="260"/>
        <end position="281"/>
    </location>
</feature>
<protein>
    <submittedName>
        <fullName evidence="9">Binding-protein-dependent transport systems inner membrane component</fullName>
    </submittedName>
</protein>
<dbReference type="PROSITE" id="PS50928">
    <property type="entry name" value="ABC_TM1"/>
    <property type="match status" value="2"/>
</dbReference>
<dbReference type="GO" id="GO:0005275">
    <property type="term" value="F:amine transmembrane transporter activity"/>
    <property type="evidence" value="ECO:0007669"/>
    <property type="project" value="TreeGrafter"/>
</dbReference>
<dbReference type="HOGENOM" id="CLU_023562_2_0_11"/>
<evidence type="ECO:0000256" key="6">
    <source>
        <dbReference type="ARBA" id="ARBA00023136"/>
    </source>
</evidence>
<evidence type="ECO:0000259" key="8">
    <source>
        <dbReference type="PROSITE" id="PS50928"/>
    </source>
</evidence>
<comment type="subcellular location">
    <subcellularLocation>
        <location evidence="7">Cell membrane</location>
        <topology evidence="7">Multi-pass membrane protein</topology>
    </subcellularLocation>
    <subcellularLocation>
        <location evidence="1">Membrane</location>
        <topology evidence="1">Multi-pass membrane protein</topology>
    </subcellularLocation>
</comment>
<dbReference type="GO" id="GO:0015226">
    <property type="term" value="F:carnitine transmembrane transporter activity"/>
    <property type="evidence" value="ECO:0007669"/>
    <property type="project" value="TreeGrafter"/>
</dbReference>
<dbReference type="InterPro" id="IPR000515">
    <property type="entry name" value="MetI-like"/>
</dbReference>
<dbReference type="Pfam" id="PF00528">
    <property type="entry name" value="BPD_transp_1"/>
    <property type="match status" value="2"/>
</dbReference>
<dbReference type="AlphaFoldDB" id="D3Q4P8"/>
<feature type="transmembrane region" description="Helical" evidence="7">
    <location>
        <begin position="104"/>
        <end position="132"/>
    </location>
</feature>
<gene>
    <name evidence="9" type="ordered locus">Snas_2395</name>
</gene>
<dbReference type="Proteomes" id="UP000000844">
    <property type="component" value="Chromosome"/>
</dbReference>
<feature type="transmembrane region" description="Helical" evidence="7">
    <location>
        <begin position="23"/>
        <end position="43"/>
    </location>
</feature>
<feature type="transmembrane region" description="Helical" evidence="7">
    <location>
        <begin position="487"/>
        <end position="506"/>
    </location>
</feature>
<keyword evidence="3" id="KW-1003">Cell membrane</keyword>
<feature type="transmembrane region" description="Helical" evidence="7">
    <location>
        <begin position="568"/>
        <end position="588"/>
    </location>
</feature>
<keyword evidence="4 7" id="KW-0812">Transmembrane</keyword>
<dbReference type="Gene3D" id="1.10.3720.10">
    <property type="entry name" value="MetI-like"/>
    <property type="match status" value="2"/>
</dbReference>
<organism evidence="9 10">
    <name type="scientific">Stackebrandtia nassauensis (strain DSM 44728 / CIP 108903 / NRRL B-16338 / NBRC 102104 / LLR-40K-21)</name>
    <dbReference type="NCBI Taxonomy" id="446470"/>
    <lineage>
        <taxon>Bacteria</taxon>
        <taxon>Bacillati</taxon>
        <taxon>Actinomycetota</taxon>
        <taxon>Actinomycetes</taxon>
        <taxon>Glycomycetales</taxon>
        <taxon>Glycomycetaceae</taxon>
        <taxon>Stackebrandtia</taxon>
    </lineage>
</organism>
<feature type="transmembrane region" description="Helical" evidence="7">
    <location>
        <begin position="608"/>
        <end position="628"/>
    </location>
</feature>
<keyword evidence="6 7" id="KW-0472">Membrane</keyword>
<dbReference type="RefSeq" id="WP_013017649.1">
    <property type="nucleotide sequence ID" value="NC_013947.1"/>
</dbReference>
<keyword evidence="10" id="KW-1185">Reference proteome</keyword>
<evidence type="ECO:0000256" key="5">
    <source>
        <dbReference type="ARBA" id="ARBA00022989"/>
    </source>
</evidence>
<keyword evidence="5 7" id="KW-1133">Transmembrane helix</keyword>
<dbReference type="SUPFAM" id="SSF161098">
    <property type="entry name" value="MetI-like"/>
    <property type="match status" value="2"/>
</dbReference>
<comment type="similarity">
    <text evidence="7">Belongs to the binding-protein-dependent transport system permease family.</text>
</comment>
<dbReference type="GO" id="GO:0015871">
    <property type="term" value="P:choline transport"/>
    <property type="evidence" value="ECO:0007669"/>
    <property type="project" value="TreeGrafter"/>
</dbReference>
<feature type="transmembrane region" description="Helical" evidence="7">
    <location>
        <begin position="144"/>
        <end position="167"/>
    </location>
</feature>
<feature type="domain" description="ABC transmembrane type-1" evidence="8">
    <location>
        <begin position="141"/>
        <end position="320"/>
    </location>
</feature>
<sequence length="641" mass="68182">MSTDTATVTAPPETPARPKRSPWLLPGIAAVAVALVGLAVFGLSRMAHNDDSVVFTALTDARDWVDDNRNSSPIFLFFVNYIHLFVASLVDGVLFVLQSLGWPATIAIAVGLGAALGGWRLALVGALGFTALGVMDLWDESIETLGLTIAAVLLSMLLGVPLGIWMGRSPRLRTLLSPVLDAMQIMPTFTYLAPMALLFSIGNPSATIATLIYAIPVSIRIAALAIEQVPATVVEASESLGSTRWQTMVKVRLPLARRTLLLAVNQTIMMALSMVVITALIDADGLGQDVVRGLQQNNVGMSLEAGLAVVVLAIILDRFTRIHDRRTTRFTIPRVYVWGFAGACAVIGFVLTAVLPKDFPEALQVSMVNPVNHVVDVITTDWYGVTSAIKDAASYGILNPMQEFLVRVPFWTIIAIFVFLALRFAGWQSAVTAGVCLSAIVALGLWQKSMETLVTVLLGVVLTVIVGVALGVLSGRSDRFETALRPVLDAAQTMPAFVYLVPALALFGASRFTAIVAAIVYAAPPVVRLVSDGIRGVSPSVVEAARSCGSTSRQLLWKVQLPMSRRSLLLALNQGIVMVLAMVVIGGMVGAEGLGETVVTGFVQTEEFGAGFAAGLAIVLLGITLDRITQGAGRQRKESVR</sequence>
<reference evidence="9 10" key="1">
    <citation type="journal article" date="2009" name="Stand. Genomic Sci.">
        <title>Complete genome sequence of Stackebrandtia nassauensis type strain (LLR-40K-21).</title>
        <authorList>
            <person name="Munk C."/>
            <person name="Lapidus A."/>
            <person name="Copeland A."/>
            <person name="Jando M."/>
            <person name="Mayilraj S."/>
            <person name="Glavina Del Rio T."/>
            <person name="Nolan M."/>
            <person name="Chen F."/>
            <person name="Lucas S."/>
            <person name="Tice H."/>
            <person name="Cheng J.F."/>
            <person name="Han C."/>
            <person name="Detter J.C."/>
            <person name="Bruce D."/>
            <person name="Goodwin L."/>
            <person name="Chain P."/>
            <person name="Pitluck S."/>
            <person name="Goker M."/>
            <person name="Ovchinikova G."/>
            <person name="Pati A."/>
            <person name="Ivanova N."/>
            <person name="Mavromatis K."/>
            <person name="Chen A."/>
            <person name="Palaniappan K."/>
            <person name="Land M."/>
            <person name="Hauser L."/>
            <person name="Chang Y.J."/>
            <person name="Jeffries C.D."/>
            <person name="Bristow J."/>
            <person name="Eisen J.A."/>
            <person name="Markowitz V."/>
            <person name="Hugenholtz P."/>
            <person name="Kyrpides N.C."/>
            <person name="Klenk H.P."/>
        </authorList>
    </citation>
    <scope>NUCLEOTIDE SEQUENCE [LARGE SCALE GENOMIC DNA]</scope>
    <source>
        <strain evidence="10">DSM 44728 / CIP 108903 / NRRL B-16338 / NBRC 102104 / LLR-40K-21</strain>
    </source>
</reference>
<feature type="transmembrane region" description="Helical" evidence="7">
    <location>
        <begin position="453"/>
        <end position="475"/>
    </location>
</feature>
<evidence type="ECO:0000256" key="2">
    <source>
        <dbReference type="ARBA" id="ARBA00022448"/>
    </source>
</evidence>
<dbReference type="GO" id="GO:0031460">
    <property type="term" value="P:glycine betaine transport"/>
    <property type="evidence" value="ECO:0007669"/>
    <property type="project" value="TreeGrafter"/>
</dbReference>
<dbReference type="KEGG" id="sna:Snas_2395"/>
<dbReference type="STRING" id="446470.Snas_2395"/>
<dbReference type="EMBL" id="CP001778">
    <property type="protein sequence ID" value="ADD42078.1"/>
    <property type="molecule type" value="Genomic_DNA"/>
</dbReference>
<feature type="transmembrane region" description="Helical" evidence="7">
    <location>
        <begin position="429"/>
        <end position="447"/>
    </location>
</feature>
<dbReference type="CDD" id="cd06261">
    <property type="entry name" value="TM_PBP2"/>
    <property type="match status" value="2"/>
</dbReference>
<dbReference type="PANTHER" id="PTHR47737">
    <property type="entry name" value="GLYCINE BETAINE/PROLINE BETAINE TRANSPORT SYSTEM PERMEASE PROTEIN PROW"/>
    <property type="match status" value="1"/>
</dbReference>
<proteinExistence type="inferred from homology"/>